<reference evidence="10" key="2">
    <citation type="submission" date="2019-06" db="EMBL/GenBank/DDBJ databases">
        <title>Co-occurence of chitin degradation, pigmentation and bioactivity in marine Pseudoalteromonas.</title>
        <authorList>
            <person name="Sonnenschein E.C."/>
            <person name="Bech P.K."/>
        </authorList>
    </citation>
    <scope>NUCLEOTIDE SEQUENCE [LARGE SCALE GENOMIC DNA]</scope>
    <source>
        <strain evidence="10">S3790</strain>
    </source>
</reference>
<dbReference type="InterPro" id="IPR004477">
    <property type="entry name" value="ComEC_N"/>
</dbReference>
<reference evidence="9 10" key="1">
    <citation type="submission" date="2018-01" db="EMBL/GenBank/DDBJ databases">
        <authorList>
            <person name="Paulsen S."/>
            <person name="Gram L.K."/>
        </authorList>
    </citation>
    <scope>NUCLEOTIDE SEQUENCE [LARGE SCALE GENOMIC DNA]</scope>
    <source>
        <strain evidence="9 10">S3790</strain>
    </source>
</reference>
<evidence type="ECO:0000256" key="4">
    <source>
        <dbReference type="ARBA" id="ARBA00022989"/>
    </source>
</evidence>
<dbReference type="EMBL" id="PNBX01000046">
    <property type="protein sequence ID" value="TMO68063.1"/>
    <property type="molecule type" value="Genomic_DNA"/>
</dbReference>
<dbReference type="Pfam" id="PF00753">
    <property type="entry name" value="Lactamase_B"/>
    <property type="match status" value="1"/>
</dbReference>
<feature type="transmembrane region" description="Helical" evidence="6">
    <location>
        <begin position="237"/>
        <end position="258"/>
    </location>
</feature>
<feature type="transmembrane region" description="Helical" evidence="6">
    <location>
        <begin position="58"/>
        <end position="78"/>
    </location>
</feature>
<evidence type="ECO:0000259" key="8">
    <source>
        <dbReference type="Pfam" id="PF03772"/>
    </source>
</evidence>
<dbReference type="NCBIfam" id="TIGR00360">
    <property type="entry name" value="ComEC_N-term"/>
    <property type="match status" value="1"/>
</dbReference>
<dbReference type="InterPro" id="IPR035681">
    <property type="entry name" value="ComA-like_MBL"/>
</dbReference>
<comment type="caution">
    <text evidence="9">The sequence shown here is derived from an EMBL/GenBank/DDBJ whole genome shotgun (WGS) entry which is preliminary data.</text>
</comment>
<evidence type="ECO:0000313" key="9">
    <source>
        <dbReference type="EMBL" id="TMO68063.1"/>
    </source>
</evidence>
<feature type="transmembrane region" description="Helical" evidence="6">
    <location>
        <begin position="304"/>
        <end position="321"/>
    </location>
</feature>
<evidence type="ECO:0000259" key="7">
    <source>
        <dbReference type="Pfam" id="PF00753"/>
    </source>
</evidence>
<comment type="subcellular location">
    <subcellularLocation>
        <location evidence="1">Cell membrane</location>
        <topology evidence="1">Multi-pass membrane protein</topology>
    </subcellularLocation>
</comment>
<evidence type="ECO:0000313" key="10">
    <source>
        <dbReference type="Proteomes" id="UP000307217"/>
    </source>
</evidence>
<keyword evidence="5 6" id="KW-0472">Membrane</keyword>
<feature type="transmembrane region" description="Helical" evidence="6">
    <location>
        <begin position="378"/>
        <end position="401"/>
    </location>
</feature>
<evidence type="ECO:0000256" key="6">
    <source>
        <dbReference type="SAM" id="Phobius"/>
    </source>
</evidence>
<dbReference type="InterPro" id="IPR036866">
    <property type="entry name" value="RibonucZ/Hydroxyglut_hydro"/>
</dbReference>
<proteinExistence type="predicted"/>
<dbReference type="NCBIfam" id="TIGR00361">
    <property type="entry name" value="ComEC_Rec2"/>
    <property type="match status" value="1"/>
</dbReference>
<evidence type="ECO:0000256" key="2">
    <source>
        <dbReference type="ARBA" id="ARBA00022475"/>
    </source>
</evidence>
<evidence type="ECO:0000256" key="5">
    <source>
        <dbReference type="ARBA" id="ARBA00023136"/>
    </source>
</evidence>
<dbReference type="Gene3D" id="3.60.15.10">
    <property type="entry name" value="Ribonuclease Z/Hydroxyacylglutathione hydrolase-like"/>
    <property type="match status" value="1"/>
</dbReference>
<dbReference type="GO" id="GO:0030420">
    <property type="term" value="P:establishment of competence for transformation"/>
    <property type="evidence" value="ECO:0007669"/>
    <property type="project" value="InterPro"/>
</dbReference>
<name>A0A5S3V874_9GAMM</name>
<dbReference type="Pfam" id="PF03772">
    <property type="entry name" value="Competence"/>
    <property type="match status" value="1"/>
</dbReference>
<dbReference type="SUPFAM" id="SSF56281">
    <property type="entry name" value="Metallo-hydrolase/oxidoreductase"/>
    <property type="match status" value="1"/>
</dbReference>
<accession>A0A5S3V874</accession>
<feature type="transmembrane region" description="Helical" evidence="6">
    <location>
        <begin position="278"/>
        <end position="298"/>
    </location>
</feature>
<dbReference type="PROSITE" id="PS51257">
    <property type="entry name" value="PROKAR_LIPOPROTEIN"/>
    <property type="match status" value="1"/>
</dbReference>
<dbReference type="CDD" id="cd07731">
    <property type="entry name" value="ComA-like_MBL-fold"/>
    <property type="match status" value="1"/>
</dbReference>
<protein>
    <submittedName>
        <fullName evidence="9">DNA internalization-related competence protein ComEC/Rec2</fullName>
    </submittedName>
</protein>
<dbReference type="InterPro" id="IPR052159">
    <property type="entry name" value="Competence_DNA_uptake"/>
</dbReference>
<dbReference type="Proteomes" id="UP000307217">
    <property type="component" value="Unassembled WGS sequence"/>
</dbReference>
<feature type="transmembrane region" description="Helical" evidence="6">
    <location>
        <begin position="333"/>
        <end position="366"/>
    </location>
</feature>
<keyword evidence="4 6" id="KW-1133">Transmembrane helix</keyword>
<dbReference type="InterPro" id="IPR001279">
    <property type="entry name" value="Metallo-B-lactamas"/>
</dbReference>
<dbReference type="AlphaFoldDB" id="A0A5S3V874"/>
<feature type="domain" description="Metallo-beta-lactamase" evidence="7">
    <location>
        <begin position="522"/>
        <end position="702"/>
    </location>
</feature>
<sequence>MNRFFSHSKQPYTSIFMCWGFLFGCIITVFFYKTWQFYSCIVFLTILSRYFKRFLPVLLGFIVSIFNVIGHHSLFYTFNTENMTFNEEVFIVGKIHRVLGGQPTNYVQVRLSQVGDMHYGPLVKPLANLAIKNTGFDIQTGLKLTGKAKLKLFRGRKNFSGFDSELYAFKSKIIFKGRINSYQVLGSQEESAYHEYRHFIWRTFGSLELDWFYYTLLTGDKSKIEDNDREVMRTLGLSHLMAISGLHIGIMFAISFWISKFACWGVLSITRNNHAQRFHLRLFYALAGLVIAFIYVYLSGMSVSAIRAYSMILLATLVYFLKRNISKPRLLLIAASLTLLLDPFVLLNVGWYFSFIAVTAIFIAVVHYHTDFVTPMSWLFQLVKVQFYIGILLAPLSIFIFQGVSLAGLFTNLVAIPLLTFVIFPFILVGIALSYLVNITDVLELFDGLFNGLLQSTIEVLGSNGWWNSGKIELITLLFIYCVFIFLFVEPMRKLVWWPIILYGVYRLTIIQPRWEIDVFDVGHGTSVLVTSQGKGLLYDLGAKYFNKYAIFEHVVQPHIVANDIELAYTILSHQDKDHIGGVEELYRFDRFESLAEFHKGNTHSHCELKSLQLNNVFVETLWPMFDLGSKNNNSCVVKISDGKVSLLLPGDIERKAEFKLIEHYPLGRLTSTILLAPHHGSKTSSSDEFIRAVNPEIAIYSRSYHSQWKLPHNEVINRYRESDVVQLDTAINGHINIKVFDGELVLSKARTAKEFWFLR</sequence>
<dbReference type="PANTHER" id="PTHR30619">
    <property type="entry name" value="DNA INTERNALIZATION/COMPETENCE PROTEIN COMEC/REC2"/>
    <property type="match status" value="1"/>
</dbReference>
<keyword evidence="3 6" id="KW-0812">Transmembrane</keyword>
<keyword evidence="2" id="KW-1003">Cell membrane</keyword>
<gene>
    <name evidence="9" type="ORF">CWC19_11395</name>
</gene>
<feature type="domain" description="ComEC/Rec2-related protein" evidence="8">
    <location>
        <begin position="216"/>
        <end position="492"/>
    </location>
</feature>
<organism evidence="9 10">
    <name type="scientific">Pseudoalteromonas aurantia</name>
    <dbReference type="NCBI Taxonomy" id="43654"/>
    <lineage>
        <taxon>Bacteria</taxon>
        <taxon>Pseudomonadati</taxon>
        <taxon>Pseudomonadota</taxon>
        <taxon>Gammaproteobacteria</taxon>
        <taxon>Alteromonadales</taxon>
        <taxon>Pseudoalteromonadaceae</taxon>
        <taxon>Pseudoalteromonas</taxon>
    </lineage>
</organism>
<feature type="transmembrane region" description="Helical" evidence="6">
    <location>
        <begin position="472"/>
        <end position="489"/>
    </location>
</feature>
<feature type="transmembrane region" description="Helical" evidence="6">
    <location>
        <begin position="413"/>
        <end position="437"/>
    </location>
</feature>
<dbReference type="PANTHER" id="PTHR30619:SF7">
    <property type="entry name" value="BETA-LACTAMASE DOMAIN PROTEIN"/>
    <property type="match status" value="1"/>
</dbReference>
<dbReference type="GO" id="GO:0005886">
    <property type="term" value="C:plasma membrane"/>
    <property type="evidence" value="ECO:0007669"/>
    <property type="project" value="UniProtKB-SubCell"/>
</dbReference>
<dbReference type="InterPro" id="IPR004797">
    <property type="entry name" value="Competence_ComEC/Rec2"/>
</dbReference>
<feature type="transmembrane region" description="Helical" evidence="6">
    <location>
        <begin position="12"/>
        <end position="29"/>
    </location>
</feature>
<evidence type="ECO:0000256" key="3">
    <source>
        <dbReference type="ARBA" id="ARBA00022692"/>
    </source>
</evidence>
<evidence type="ECO:0000256" key="1">
    <source>
        <dbReference type="ARBA" id="ARBA00004651"/>
    </source>
</evidence>